<evidence type="ECO:0000313" key="3">
    <source>
        <dbReference type="Proteomes" id="UP000054248"/>
    </source>
</evidence>
<dbReference type="Gene3D" id="1.20.120.520">
    <property type="entry name" value="nmb1532 protein domain like"/>
    <property type="match status" value="1"/>
</dbReference>
<dbReference type="EMBL" id="KN822942">
    <property type="protein sequence ID" value="KIO34542.1"/>
    <property type="molecule type" value="Genomic_DNA"/>
</dbReference>
<dbReference type="InterPro" id="IPR053206">
    <property type="entry name" value="Dimeric_xanthone_biosynth"/>
</dbReference>
<dbReference type="AlphaFoldDB" id="A0A0C3MLF6"/>
<dbReference type="InterPro" id="IPR012312">
    <property type="entry name" value="Hemerythrin-like"/>
</dbReference>
<dbReference type="CDD" id="cd12108">
    <property type="entry name" value="Hr-like"/>
    <property type="match status" value="1"/>
</dbReference>
<reference evidence="3" key="2">
    <citation type="submission" date="2015-01" db="EMBL/GenBank/DDBJ databases">
        <title>Evolutionary Origins and Diversification of the Mycorrhizal Mutualists.</title>
        <authorList>
            <consortium name="DOE Joint Genome Institute"/>
            <consortium name="Mycorrhizal Genomics Consortium"/>
            <person name="Kohler A."/>
            <person name="Kuo A."/>
            <person name="Nagy L.G."/>
            <person name="Floudas D."/>
            <person name="Copeland A."/>
            <person name="Barry K.W."/>
            <person name="Cichocki N."/>
            <person name="Veneault-Fourrey C."/>
            <person name="LaButti K."/>
            <person name="Lindquist E.A."/>
            <person name="Lipzen A."/>
            <person name="Lundell T."/>
            <person name="Morin E."/>
            <person name="Murat C."/>
            <person name="Riley R."/>
            <person name="Ohm R."/>
            <person name="Sun H."/>
            <person name="Tunlid A."/>
            <person name="Henrissat B."/>
            <person name="Grigoriev I.V."/>
            <person name="Hibbett D.S."/>
            <person name="Martin F."/>
        </authorList>
    </citation>
    <scope>NUCLEOTIDE SEQUENCE [LARGE SCALE GENOMIC DNA]</scope>
    <source>
        <strain evidence="3">MUT 4182</strain>
    </source>
</reference>
<dbReference type="Proteomes" id="UP000054248">
    <property type="component" value="Unassembled WGS sequence"/>
</dbReference>
<dbReference type="OrthoDB" id="58416at2759"/>
<dbReference type="Pfam" id="PF01814">
    <property type="entry name" value="Hemerythrin"/>
    <property type="match status" value="1"/>
</dbReference>
<sequence length="256" mass="29790">MNTAAEQEVEMYYCIPIPDGDWRDIFDTQAIKMALLHNAIIRGFNSLLYYSGKVQPGTKQLNSFLRYGLENCRFIHHHHDNEETMYFPFLESKMGEGRMSSNVRGHEAFQKPFIAFEEHINVLLKDPSKWDVNTFCQGIHAFMPPLREHLVEEIDTLKSSEVAKYLKAEEIREFDKKFEEIIKAQLDFSKGPQLAYINGDGVNGAWFPPIPSFLVFLIKYAMWWPHSDMWVYGCCDKHMNVKPQFAPYEPPAKVAQ</sequence>
<organism evidence="2 3">
    <name type="scientific">Tulasnella calospora MUT 4182</name>
    <dbReference type="NCBI Taxonomy" id="1051891"/>
    <lineage>
        <taxon>Eukaryota</taxon>
        <taxon>Fungi</taxon>
        <taxon>Dikarya</taxon>
        <taxon>Basidiomycota</taxon>
        <taxon>Agaricomycotina</taxon>
        <taxon>Agaricomycetes</taxon>
        <taxon>Cantharellales</taxon>
        <taxon>Tulasnellaceae</taxon>
        <taxon>Tulasnella</taxon>
    </lineage>
</organism>
<name>A0A0C3MLF6_9AGAM</name>
<keyword evidence="3" id="KW-1185">Reference proteome</keyword>
<evidence type="ECO:0000259" key="1">
    <source>
        <dbReference type="Pfam" id="PF01814"/>
    </source>
</evidence>
<accession>A0A0C3MLF6</accession>
<dbReference type="PANTHER" id="PTHR38048:SF2">
    <property type="entry name" value="HEMERYTHRIN-LIKE DOMAIN-CONTAINING PROTEIN"/>
    <property type="match status" value="1"/>
</dbReference>
<feature type="domain" description="Hemerythrin-like" evidence="1">
    <location>
        <begin position="37"/>
        <end position="157"/>
    </location>
</feature>
<dbReference type="PANTHER" id="PTHR38048">
    <property type="entry name" value="EXPRESSED PROTEIN"/>
    <property type="match status" value="1"/>
</dbReference>
<proteinExistence type="predicted"/>
<reference evidence="2 3" key="1">
    <citation type="submission" date="2014-04" db="EMBL/GenBank/DDBJ databases">
        <authorList>
            <consortium name="DOE Joint Genome Institute"/>
            <person name="Kuo A."/>
            <person name="Girlanda M."/>
            <person name="Perotto S."/>
            <person name="Kohler A."/>
            <person name="Nagy L.G."/>
            <person name="Floudas D."/>
            <person name="Copeland A."/>
            <person name="Barry K.W."/>
            <person name="Cichocki N."/>
            <person name="Veneault-Fourrey C."/>
            <person name="LaButti K."/>
            <person name="Lindquist E.A."/>
            <person name="Lipzen A."/>
            <person name="Lundell T."/>
            <person name="Morin E."/>
            <person name="Murat C."/>
            <person name="Sun H."/>
            <person name="Tunlid A."/>
            <person name="Henrissat B."/>
            <person name="Grigoriev I.V."/>
            <person name="Hibbett D.S."/>
            <person name="Martin F."/>
            <person name="Nordberg H.P."/>
            <person name="Cantor M.N."/>
            <person name="Hua S.X."/>
        </authorList>
    </citation>
    <scope>NUCLEOTIDE SEQUENCE [LARGE SCALE GENOMIC DNA]</scope>
    <source>
        <strain evidence="2 3">MUT 4182</strain>
    </source>
</reference>
<dbReference type="STRING" id="1051891.A0A0C3MLF6"/>
<dbReference type="HOGENOM" id="CLU_066708_0_0_1"/>
<gene>
    <name evidence="2" type="ORF">M407DRAFT_16517</name>
</gene>
<evidence type="ECO:0000313" key="2">
    <source>
        <dbReference type="EMBL" id="KIO34542.1"/>
    </source>
</evidence>
<protein>
    <recommendedName>
        <fullName evidence="1">Hemerythrin-like domain-containing protein</fullName>
    </recommendedName>
</protein>